<dbReference type="EMBL" id="SKCS01000392">
    <property type="protein sequence ID" value="TNN09757.1"/>
    <property type="molecule type" value="Genomic_DNA"/>
</dbReference>
<proteinExistence type="predicted"/>
<dbReference type="Proteomes" id="UP000311919">
    <property type="component" value="Unassembled WGS sequence"/>
</dbReference>
<dbReference type="STRING" id="6182.A0A4Z2CZT7"/>
<organism evidence="1 2">
    <name type="scientific">Schistosoma japonicum</name>
    <name type="common">Blood fluke</name>
    <dbReference type="NCBI Taxonomy" id="6182"/>
    <lineage>
        <taxon>Eukaryota</taxon>
        <taxon>Metazoa</taxon>
        <taxon>Spiralia</taxon>
        <taxon>Lophotrochozoa</taxon>
        <taxon>Platyhelminthes</taxon>
        <taxon>Trematoda</taxon>
        <taxon>Digenea</taxon>
        <taxon>Strigeidida</taxon>
        <taxon>Schistosomatoidea</taxon>
        <taxon>Schistosomatidae</taxon>
        <taxon>Schistosoma</taxon>
    </lineage>
</organism>
<comment type="caution">
    <text evidence="1">The sequence shown here is derived from an EMBL/GenBank/DDBJ whole genome shotgun (WGS) entry which is preliminary data.</text>
</comment>
<name>A0A4Z2CZT7_SCHJA</name>
<sequence length="119" mass="13547">MPLTLNTDTTSTTVGAVLQYCQLLASTIIIFLPTVNTTQTRCSMFSWEFVTAYLETEHLRHMLKGIPSIADYKPLMKAFITNHDNCDSRETRQSNFHSQHLTDRRYIRVSADSMADALS</sequence>
<evidence type="ECO:0000313" key="2">
    <source>
        <dbReference type="Proteomes" id="UP000311919"/>
    </source>
</evidence>
<accession>A0A4Z2CZT7</accession>
<evidence type="ECO:0000313" key="1">
    <source>
        <dbReference type="EMBL" id="TNN09757.1"/>
    </source>
</evidence>
<reference evidence="1 2" key="1">
    <citation type="submission" date="2019-03" db="EMBL/GenBank/DDBJ databases">
        <title>An improved genome assembly of the fluke Schistosoma japonicum.</title>
        <authorList>
            <person name="Hu W."/>
            <person name="Luo F."/>
            <person name="Yin M."/>
            <person name="Mo X."/>
            <person name="Sun C."/>
            <person name="Wu Q."/>
            <person name="Zhu B."/>
            <person name="Xiang M."/>
            <person name="Wang J."/>
            <person name="Wang Y."/>
            <person name="Zhang T."/>
            <person name="Xu B."/>
            <person name="Zheng H."/>
            <person name="Feng Z."/>
        </authorList>
    </citation>
    <scope>NUCLEOTIDE SEQUENCE [LARGE SCALE GENOMIC DNA]</scope>
    <source>
        <strain evidence="1">HuSjv2</strain>
        <tissue evidence="1">Worms</tissue>
    </source>
</reference>
<protein>
    <submittedName>
        <fullName evidence="1">Uncharacterized protein</fullName>
    </submittedName>
</protein>
<gene>
    <name evidence="1" type="ORF">EWB00_006139</name>
</gene>
<dbReference type="AlphaFoldDB" id="A0A4Z2CZT7"/>
<keyword evidence="2" id="KW-1185">Reference proteome</keyword>